<dbReference type="Pfam" id="PF07514">
    <property type="entry name" value="TraI_2"/>
    <property type="match status" value="1"/>
</dbReference>
<geneLocation type="plasmid" evidence="3">
    <name>unnamed</name>
</geneLocation>
<dbReference type="NCBIfam" id="NF041494">
    <property type="entry name" value="MobH"/>
    <property type="match status" value="1"/>
</dbReference>
<dbReference type="PATRIC" id="fig|1261127.3.peg.5518"/>
<organism evidence="3 4">
    <name type="scientific">Citrobacter amalonaticus Y19</name>
    <dbReference type="NCBI Taxonomy" id="1261127"/>
    <lineage>
        <taxon>Bacteria</taxon>
        <taxon>Pseudomonadati</taxon>
        <taxon>Pseudomonadota</taxon>
        <taxon>Gammaproteobacteria</taxon>
        <taxon>Enterobacterales</taxon>
        <taxon>Enterobacteriaceae</taxon>
        <taxon>Citrobacter</taxon>
    </lineage>
</organism>
<dbReference type="InterPro" id="IPR011119">
    <property type="entry name" value="Unchr_helicase_relaxase_TraI"/>
</dbReference>
<proteinExistence type="predicted"/>
<evidence type="ECO:0000313" key="4">
    <source>
        <dbReference type="Proteomes" id="UP000034085"/>
    </source>
</evidence>
<feature type="region of interest" description="Disordered" evidence="1">
    <location>
        <begin position="529"/>
        <end position="579"/>
    </location>
</feature>
<dbReference type="KEGG" id="cama:F384_26605"/>
<keyword evidence="3" id="KW-0614">Plasmid</keyword>
<dbReference type="AlphaFoldDB" id="A0A0F6U079"/>
<dbReference type="GO" id="GO:0004386">
    <property type="term" value="F:helicase activity"/>
    <property type="evidence" value="ECO:0007669"/>
    <property type="project" value="UniProtKB-KW"/>
</dbReference>
<dbReference type="HOGENOM" id="CLU_321777_0_0_6"/>
<dbReference type="EMBL" id="CP011133">
    <property type="protein sequence ID" value="AKE62141.1"/>
    <property type="molecule type" value="Genomic_DNA"/>
</dbReference>
<reference evidence="3 4" key="1">
    <citation type="submission" date="2015-03" db="EMBL/GenBank/DDBJ databases">
        <title>Complete genome sequence of Citrobacter amalonaticus Y19.</title>
        <authorList>
            <person name="Park S."/>
        </authorList>
    </citation>
    <scope>NUCLEOTIDE SEQUENCE [LARGE SCALE GENOMIC DNA]</scope>
    <source>
        <strain evidence="3 4">Y19</strain>
        <plasmid evidence="4">Plasmid</plasmid>
    </source>
</reference>
<evidence type="ECO:0000259" key="2">
    <source>
        <dbReference type="Pfam" id="PF07514"/>
    </source>
</evidence>
<evidence type="ECO:0000313" key="3">
    <source>
        <dbReference type="EMBL" id="AKE62141.1"/>
    </source>
</evidence>
<keyword evidence="3" id="KW-0347">Helicase</keyword>
<evidence type="ECO:0000256" key="1">
    <source>
        <dbReference type="SAM" id="MobiDB-lite"/>
    </source>
</evidence>
<gene>
    <name evidence="3" type="ORF">F384_26605</name>
</gene>
<keyword evidence="3" id="KW-0378">Hydrolase</keyword>
<accession>A0A0F6U079</accession>
<dbReference type="OrthoDB" id="6190309at2"/>
<name>A0A0F6U079_CITAM</name>
<sequence length="900" mass="102224">MLRLIKNVLNIFSPDNKKATTDLFGDEIDTSVDEEIGKLISSRDNMRYPASEIGFPAQVPGEYVLRHYQKPLVMAIKRELDIRDSEFNQLILPMLVNFANFVHLFPASENHHHRAATGLLRHSLEVCFQCIRRSKNIEFDSMAVPVHKSNRALAWRLAVAAGGLLHDLGKPFTDFEVWNEDGKIHWPPGHEPIHIWAKENNVKRYYLVWKPGRHRQHTSSTSNMLLMIMPKEMHVYLLNGGNDIFNELTRALNASAQLNAEKLSGQDVKNKILTTIKAADSASVNYDMRQYAGDAIRASQSGVPAVQRVVDAMRHRLKKGDWIPNKPGSPVWVTTYGVFIVWGVAVKDIIETVRNSGSVIPQTQNSLADLMLSYHLCRPNVHQDDDTAYWRIAPHILNDKSSRESKDPKVALSCILLISPEVLFVDTVDPLPCSSRIRIEGKWVEYLTGRPNQPKLVESEPYIGQKPVPSAGIPKEVDPSVLQGGTIIDEEQESPLTSIFGNRQVTPENAHELLHKLNLLSDEDYNRVKERHTSPKYPNDCQDGANSPTTEPVVSGEPNELKANEPKPVPESNEPKRRLSLKETLASAQTEIEFSAPGSFTKEPNHKTLNETLEFHSMINAYNSNEPTSGDEIDQPTRSPTRQAIKEIQLHQDAVDTGIQSGEVIDDYSIYQDYDSMWQDDVKADNDYGYSAHADTSDNVPANVKFYDKFSQLYISGLEAAKEFLVKYVADHANDLFIESGHLIITVDKDFDERNFALLQDSNWLWQRFMEAPAQYYFHRTQKCFYLRKELNNDIDLLMDGKFNHLLYSALTDVSDKDYDITDLCNEMISKGMLKRTYSGEPVIAISVALKRRIADELGIDITQLQKIMLMHFDFYSKTGVDYILPNSERMHNQMVDKDE</sequence>
<dbReference type="Proteomes" id="UP000034085">
    <property type="component" value="Plasmid"/>
</dbReference>
<dbReference type="RefSeq" id="WP_046498968.1">
    <property type="nucleotide sequence ID" value="NZ_CP011133.1"/>
</dbReference>
<dbReference type="Gene3D" id="1.10.3210.40">
    <property type="match status" value="1"/>
</dbReference>
<keyword evidence="3" id="KW-0067">ATP-binding</keyword>
<protein>
    <submittedName>
        <fullName evidence="3">DNA helicase</fullName>
    </submittedName>
</protein>
<keyword evidence="3" id="KW-0547">Nucleotide-binding</keyword>
<feature type="domain" description="Uncharacterised" evidence="2">
    <location>
        <begin position="54"/>
        <end position="375"/>
    </location>
</feature>